<keyword evidence="1" id="KW-0862">Zinc</keyword>
<evidence type="ECO:0000313" key="4">
    <source>
        <dbReference type="Proteomes" id="UP000786811"/>
    </source>
</evidence>
<evidence type="ECO:0000313" key="3">
    <source>
        <dbReference type="EMBL" id="CAG5100705.1"/>
    </source>
</evidence>
<gene>
    <name evidence="3" type="ORF">HICCMSTLAB_LOCUS9778</name>
</gene>
<comment type="caution">
    <text evidence="3">The sequence shown here is derived from an EMBL/GenBank/DDBJ whole genome shotgun (WGS) entry which is preliminary data.</text>
</comment>
<dbReference type="Gene3D" id="4.10.60.10">
    <property type="entry name" value="Zinc finger, CCHC-type"/>
    <property type="match status" value="1"/>
</dbReference>
<dbReference type="GO" id="GO:0008270">
    <property type="term" value="F:zinc ion binding"/>
    <property type="evidence" value="ECO:0007669"/>
    <property type="project" value="UniProtKB-KW"/>
</dbReference>
<accession>A0A8J2HJR0</accession>
<feature type="non-terminal residue" evidence="3">
    <location>
        <position position="1"/>
    </location>
</feature>
<dbReference type="InterPro" id="IPR036875">
    <property type="entry name" value="Znf_CCHC_sf"/>
</dbReference>
<dbReference type="PROSITE" id="PS50158">
    <property type="entry name" value="ZF_CCHC"/>
    <property type="match status" value="1"/>
</dbReference>
<keyword evidence="1" id="KW-0479">Metal-binding</keyword>
<dbReference type="Pfam" id="PF00098">
    <property type="entry name" value="zf-CCHC"/>
    <property type="match status" value="1"/>
</dbReference>
<sequence>MNLNSNKGAGPDGIPNIFLTIETRDTLPSPKELKVKILEYNESTREESGNDLVAMAFCPKKGHVQSGGKREFRCYKCGGKGHKANACPSKKVNKSPSKPNDLANNVDAAFTVSHTVMNSDCVYKAATKAANKPRVLDSGCTSHLCGTFTKLIEKMVLPQLTSSFKNIISTKQHGFVGGRSTTTSLYTY</sequence>
<keyword evidence="4" id="KW-1185">Reference proteome</keyword>
<protein>
    <recommendedName>
        <fullName evidence="2">CCHC-type domain-containing protein</fullName>
    </recommendedName>
</protein>
<reference evidence="3" key="1">
    <citation type="submission" date="2021-04" db="EMBL/GenBank/DDBJ databases">
        <authorList>
            <person name="Chebbi M.A.C M."/>
        </authorList>
    </citation>
    <scope>NUCLEOTIDE SEQUENCE</scope>
</reference>
<dbReference type="SUPFAM" id="SSF57756">
    <property type="entry name" value="Retrovirus zinc finger-like domains"/>
    <property type="match status" value="1"/>
</dbReference>
<proteinExistence type="predicted"/>
<evidence type="ECO:0000256" key="1">
    <source>
        <dbReference type="PROSITE-ProRule" id="PRU00047"/>
    </source>
</evidence>
<name>A0A8J2HJR0_COTCN</name>
<organism evidence="3 4">
    <name type="scientific">Cotesia congregata</name>
    <name type="common">Parasitoid wasp</name>
    <name type="synonym">Apanteles congregatus</name>
    <dbReference type="NCBI Taxonomy" id="51543"/>
    <lineage>
        <taxon>Eukaryota</taxon>
        <taxon>Metazoa</taxon>
        <taxon>Ecdysozoa</taxon>
        <taxon>Arthropoda</taxon>
        <taxon>Hexapoda</taxon>
        <taxon>Insecta</taxon>
        <taxon>Pterygota</taxon>
        <taxon>Neoptera</taxon>
        <taxon>Endopterygota</taxon>
        <taxon>Hymenoptera</taxon>
        <taxon>Apocrita</taxon>
        <taxon>Ichneumonoidea</taxon>
        <taxon>Braconidae</taxon>
        <taxon>Microgastrinae</taxon>
        <taxon>Cotesia</taxon>
    </lineage>
</organism>
<dbReference type="SMART" id="SM00343">
    <property type="entry name" value="ZnF_C2HC"/>
    <property type="match status" value="1"/>
</dbReference>
<dbReference type="EMBL" id="CAJNRD030001122">
    <property type="protein sequence ID" value="CAG5100705.1"/>
    <property type="molecule type" value="Genomic_DNA"/>
</dbReference>
<evidence type="ECO:0000259" key="2">
    <source>
        <dbReference type="PROSITE" id="PS50158"/>
    </source>
</evidence>
<dbReference type="AlphaFoldDB" id="A0A8J2HJR0"/>
<dbReference type="Proteomes" id="UP000786811">
    <property type="component" value="Unassembled WGS sequence"/>
</dbReference>
<dbReference type="InterPro" id="IPR001878">
    <property type="entry name" value="Znf_CCHC"/>
</dbReference>
<dbReference type="GO" id="GO:0003676">
    <property type="term" value="F:nucleic acid binding"/>
    <property type="evidence" value="ECO:0007669"/>
    <property type="project" value="InterPro"/>
</dbReference>
<keyword evidence="1" id="KW-0863">Zinc-finger</keyword>
<dbReference type="OrthoDB" id="7697411at2759"/>
<feature type="domain" description="CCHC-type" evidence="2">
    <location>
        <begin position="73"/>
        <end position="89"/>
    </location>
</feature>